<evidence type="ECO:0000313" key="1">
    <source>
        <dbReference type="EMBL" id="GAL84509.1"/>
    </source>
</evidence>
<evidence type="ECO:0000313" key="2">
    <source>
        <dbReference type="Proteomes" id="UP000030185"/>
    </source>
</evidence>
<dbReference type="AlphaFoldDB" id="A0A098LDJ5"/>
<name>A0A098LDJ5_9BACT</name>
<reference evidence="1 2" key="1">
    <citation type="submission" date="2014-09" db="EMBL/GenBank/DDBJ databases">
        <title>Sporocytophaga myxococcoides PG-01 genome sequencing.</title>
        <authorList>
            <person name="Liu L."/>
            <person name="Gao P.J."/>
            <person name="Chen G.J."/>
            <person name="Wang L.S."/>
        </authorList>
    </citation>
    <scope>NUCLEOTIDE SEQUENCE [LARGE SCALE GENOMIC DNA]</scope>
    <source>
        <strain evidence="1 2">PG-01</strain>
    </source>
</reference>
<proteinExistence type="predicted"/>
<accession>A0A098LDJ5</accession>
<gene>
    <name evidence="1" type="ORF">MYP_1737</name>
</gene>
<keyword evidence="2" id="KW-1185">Reference proteome</keyword>
<protein>
    <submittedName>
        <fullName evidence="1">Uncharacterized protein</fullName>
    </submittedName>
</protein>
<organism evidence="1 2">
    <name type="scientific">Sporocytophaga myxococcoides</name>
    <dbReference type="NCBI Taxonomy" id="153721"/>
    <lineage>
        <taxon>Bacteria</taxon>
        <taxon>Pseudomonadati</taxon>
        <taxon>Bacteroidota</taxon>
        <taxon>Cytophagia</taxon>
        <taxon>Cytophagales</taxon>
        <taxon>Cytophagaceae</taxon>
        <taxon>Sporocytophaga</taxon>
    </lineage>
</organism>
<sequence>MEKNKETNYIYLRRLHTKILYLEACTFSLENAILLYEMNQIDFVELQKITNSQFEKIKKEITDF</sequence>
<dbReference type="Proteomes" id="UP000030185">
    <property type="component" value="Unassembled WGS sequence"/>
</dbReference>
<comment type="caution">
    <text evidence="1">The sequence shown here is derived from an EMBL/GenBank/DDBJ whole genome shotgun (WGS) entry which is preliminary data.</text>
</comment>
<dbReference type="EMBL" id="BBLT01000003">
    <property type="protein sequence ID" value="GAL84509.1"/>
    <property type="molecule type" value="Genomic_DNA"/>
</dbReference>